<sequence>MAVTISIEVELAWGVHDIDERAHLSADGGPERRALRRLLDHCDQVGVPVSFDVVGHLLEGDCDGDHDGPHRDGWFDADPGTDPERAPLFYAPDAVREIRDRSAGHELCTHTYSHLVCGPADAETVGWELDRAQDGLRALTGSETMSIVPPRHSEPDAETLRDAGIEITRVSRDTSGNGKAARARELVVGPHPVFEPRLVDGVVETYCTSYPSLVSSTLPSGQRAPPAPFRALPVGVRQALHRRYLSRAVDAAVESDGDCHLWCHLYDLANDAQWPPVRDFLTELANRRDRGEVEALTMAALNDRVRARSRAAVADD</sequence>
<dbReference type="OrthoDB" id="10436at2157"/>
<dbReference type="Pfam" id="PF01522">
    <property type="entry name" value="Polysacc_deac_1"/>
    <property type="match status" value="1"/>
</dbReference>
<dbReference type="GO" id="GO:0016810">
    <property type="term" value="F:hydrolase activity, acting on carbon-nitrogen (but not peptide) bonds"/>
    <property type="evidence" value="ECO:0007669"/>
    <property type="project" value="InterPro"/>
</dbReference>
<evidence type="ECO:0000313" key="3">
    <source>
        <dbReference type="Proteomes" id="UP000198518"/>
    </source>
</evidence>
<feature type="domain" description="NodB homology" evidence="1">
    <location>
        <begin position="23"/>
        <end position="155"/>
    </location>
</feature>
<dbReference type="SUPFAM" id="SSF88713">
    <property type="entry name" value="Glycoside hydrolase/deacetylase"/>
    <property type="match status" value="1"/>
</dbReference>
<dbReference type="Gene3D" id="3.20.20.370">
    <property type="entry name" value="Glycoside hydrolase/deacetylase"/>
    <property type="match status" value="1"/>
</dbReference>
<dbReference type="EMBL" id="FOJA01000001">
    <property type="protein sequence ID" value="SEW04945.1"/>
    <property type="molecule type" value="Genomic_DNA"/>
</dbReference>
<proteinExistence type="predicted"/>
<dbReference type="Proteomes" id="UP000198518">
    <property type="component" value="Unassembled WGS sequence"/>
</dbReference>
<reference evidence="2 3" key="1">
    <citation type="submission" date="2016-10" db="EMBL/GenBank/DDBJ databases">
        <authorList>
            <person name="de Groot N.N."/>
        </authorList>
    </citation>
    <scope>NUCLEOTIDE SEQUENCE [LARGE SCALE GENOMIC DNA]</scope>
    <source>
        <strain evidence="2 3">CGMCC 1.5337</strain>
    </source>
</reference>
<dbReference type="GO" id="GO:0005975">
    <property type="term" value="P:carbohydrate metabolic process"/>
    <property type="evidence" value="ECO:0007669"/>
    <property type="project" value="InterPro"/>
</dbReference>
<keyword evidence="3" id="KW-1185">Reference proteome</keyword>
<dbReference type="STRING" id="355548.SAMN04487945_1136"/>
<dbReference type="AlphaFoldDB" id="A0A1I0NU78"/>
<accession>A0A1I0NU78</accession>
<evidence type="ECO:0000259" key="1">
    <source>
        <dbReference type="Pfam" id="PF01522"/>
    </source>
</evidence>
<dbReference type="InterPro" id="IPR002509">
    <property type="entry name" value="NODB_dom"/>
</dbReference>
<gene>
    <name evidence="2" type="ORF">SAMN04487945_1136</name>
</gene>
<protein>
    <submittedName>
        <fullName evidence="2">Peptidoglycan/xylan/chitin deacetylase, PgdA/CDA1 family</fullName>
    </submittedName>
</protein>
<name>A0A1I0NU78_9EURY</name>
<organism evidence="2 3">
    <name type="scientific">Halobacterium jilantaiense</name>
    <dbReference type="NCBI Taxonomy" id="355548"/>
    <lineage>
        <taxon>Archaea</taxon>
        <taxon>Methanobacteriati</taxon>
        <taxon>Methanobacteriota</taxon>
        <taxon>Stenosarchaea group</taxon>
        <taxon>Halobacteria</taxon>
        <taxon>Halobacteriales</taxon>
        <taxon>Halobacteriaceae</taxon>
        <taxon>Halobacterium</taxon>
    </lineage>
</organism>
<dbReference type="RefSeq" id="WP_089668388.1">
    <property type="nucleotide sequence ID" value="NZ_FOJA01000001.1"/>
</dbReference>
<evidence type="ECO:0000313" key="2">
    <source>
        <dbReference type="EMBL" id="SEW04945.1"/>
    </source>
</evidence>
<dbReference type="InterPro" id="IPR011330">
    <property type="entry name" value="Glyco_hydro/deAcase_b/a-brl"/>
</dbReference>